<dbReference type="Gene3D" id="3.90.79.10">
    <property type="entry name" value="Nucleoside Triphosphate Pyrophosphohydrolase"/>
    <property type="match status" value="1"/>
</dbReference>
<dbReference type="PANTHER" id="PTHR43736">
    <property type="entry name" value="ADP-RIBOSE PYROPHOSPHATASE"/>
    <property type="match status" value="1"/>
</dbReference>
<organism evidence="2 3">
    <name type="scientific">Actinophytocola gossypii</name>
    <dbReference type="NCBI Taxonomy" id="2812003"/>
    <lineage>
        <taxon>Bacteria</taxon>
        <taxon>Bacillati</taxon>
        <taxon>Actinomycetota</taxon>
        <taxon>Actinomycetes</taxon>
        <taxon>Pseudonocardiales</taxon>
        <taxon>Pseudonocardiaceae</taxon>
    </lineage>
</organism>
<dbReference type="RefSeq" id="WP_260192790.1">
    <property type="nucleotide sequence ID" value="NZ_JAFFZE010000015.1"/>
</dbReference>
<comment type="caution">
    <text evidence="2">The sequence shown here is derived from an EMBL/GenBank/DDBJ whole genome shotgun (WGS) entry which is preliminary data.</text>
</comment>
<dbReference type="InterPro" id="IPR054105">
    <property type="entry name" value="WHD_NrtR"/>
</dbReference>
<feature type="domain" description="Nudix hydrolase" evidence="1">
    <location>
        <begin position="11"/>
        <end position="140"/>
    </location>
</feature>
<dbReference type="PROSITE" id="PS51462">
    <property type="entry name" value="NUDIX"/>
    <property type="match status" value="1"/>
</dbReference>
<protein>
    <submittedName>
        <fullName evidence="2">NUDIX hydrolase</fullName>
    </submittedName>
</protein>
<evidence type="ECO:0000259" key="1">
    <source>
        <dbReference type="PROSITE" id="PS51462"/>
    </source>
</evidence>
<dbReference type="InterPro" id="IPR036390">
    <property type="entry name" value="WH_DNA-bd_sf"/>
</dbReference>
<dbReference type="GO" id="GO:0016787">
    <property type="term" value="F:hydrolase activity"/>
    <property type="evidence" value="ECO:0007669"/>
    <property type="project" value="UniProtKB-KW"/>
</dbReference>
<dbReference type="CDD" id="cd18873">
    <property type="entry name" value="NUDIX_NadM_like"/>
    <property type="match status" value="1"/>
</dbReference>
<dbReference type="Pfam" id="PF21906">
    <property type="entry name" value="WHD_NrtR"/>
    <property type="match status" value="1"/>
</dbReference>
<keyword evidence="3" id="KW-1185">Reference proteome</keyword>
<proteinExistence type="predicted"/>
<reference evidence="2 3" key="1">
    <citation type="submission" date="2021-02" db="EMBL/GenBank/DDBJ databases">
        <title>Actinophytocola xerophila sp. nov., isolated from soil of cotton cropping field.</title>
        <authorList>
            <person name="Huang R."/>
            <person name="Chen X."/>
            <person name="Ge X."/>
            <person name="Liu W."/>
        </authorList>
    </citation>
    <scope>NUCLEOTIDE SEQUENCE [LARGE SCALE GENOMIC DNA]</scope>
    <source>
        <strain evidence="2 3">S1-96</strain>
    </source>
</reference>
<dbReference type="EMBL" id="JAFFZE010000015">
    <property type="protein sequence ID" value="MCT2585269.1"/>
    <property type="molecule type" value="Genomic_DNA"/>
</dbReference>
<name>A0ABT2JBM2_9PSEU</name>
<keyword evidence="2" id="KW-0378">Hydrolase</keyword>
<dbReference type="SUPFAM" id="SSF46785">
    <property type="entry name" value="Winged helix' DNA-binding domain"/>
    <property type="match status" value="1"/>
</dbReference>
<dbReference type="SUPFAM" id="SSF55811">
    <property type="entry name" value="Nudix"/>
    <property type="match status" value="1"/>
</dbReference>
<dbReference type="Pfam" id="PF00293">
    <property type="entry name" value="NUDIX"/>
    <property type="match status" value="1"/>
</dbReference>
<dbReference type="InterPro" id="IPR000086">
    <property type="entry name" value="NUDIX_hydrolase_dom"/>
</dbReference>
<accession>A0ABT2JBM2</accession>
<evidence type="ECO:0000313" key="3">
    <source>
        <dbReference type="Proteomes" id="UP001156441"/>
    </source>
</evidence>
<dbReference type="PANTHER" id="PTHR43736:SF4">
    <property type="entry name" value="SLR1690 PROTEIN"/>
    <property type="match status" value="1"/>
</dbReference>
<dbReference type="InterPro" id="IPR036388">
    <property type="entry name" value="WH-like_DNA-bd_sf"/>
</dbReference>
<evidence type="ECO:0000313" key="2">
    <source>
        <dbReference type="EMBL" id="MCT2585269.1"/>
    </source>
</evidence>
<sequence>MADATTAPPPAAHEVLAAVLQVRAGSLQVLLWERALEPHAHRWSLPGGRLGAAEDVEASIRRQLAEKVDVRQLSHVEQLAVFSAPTRVPGERVVATAFLGLVPSDVDPGLPDDTRWHPVDDLPSTAFDHESIVRRARHRLRSKLSYTNIGFALAPPEFTISALRGLYSAALGYTVSATNLQRVLARRGLLEPTGETAPSGRAGGRPAALFRFVERSMAVTDPFAVLRPPNQARGGAPS</sequence>
<dbReference type="Proteomes" id="UP001156441">
    <property type="component" value="Unassembled WGS sequence"/>
</dbReference>
<dbReference type="InterPro" id="IPR015797">
    <property type="entry name" value="NUDIX_hydrolase-like_dom_sf"/>
</dbReference>
<gene>
    <name evidence="2" type="ORF">JT362_19310</name>
</gene>
<dbReference type="Gene3D" id="1.10.10.10">
    <property type="entry name" value="Winged helix-like DNA-binding domain superfamily/Winged helix DNA-binding domain"/>
    <property type="match status" value="1"/>
</dbReference>